<name>A0A291Q2M0_9ACTN</name>
<evidence type="ECO:0000256" key="5">
    <source>
        <dbReference type="ARBA" id="ARBA00048128"/>
    </source>
</evidence>
<dbReference type="PANTHER" id="PTHR43197">
    <property type="entry name" value="UTP--GLUCOSE-1-PHOSPHATE URIDYLYLTRANSFERASE"/>
    <property type="match status" value="1"/>
</dbReference>
<evidence type="ECO:0000259" key="6">
    <source>
        <dbReference type="Pfam" id="PF00483"/>
    </source>
</evidence>
<dbReference type="GO" id="GO:0003983">
    <property type="term" value="F:UTP:glucose-1-phosphate uridylyltransferase activity"/>
    <property type="evidence" value="ECO:0007669"/>
    <property type="project" value="UniProtKB-EC"/>
</dbReference>
<sequence length="303" mass="32267">MNTHGEFRTAVVPAAGLGTRFLPVTKSVPKELLPVMATPAIEIVAAEAAAAGAERLITVTSPEKEAVAAHFSRDHDLEKLLESRGKDDAAEAVRRAPGLLRVENAVQPEPLGLGHAVACAEPLLTEEDTAVAVLLPDDLVLPAGVLTRMAEVRRRYGGTVLCAFEAARADLSAYGVFDVRDTADPGVKRVRAMVEKPAPHEAPSTLACAGRYLLDREVFGPLREIGPGPRGEIDLTDAISVLIERGHPVHVVLHTGVRHDIGTPGGMLRATLDEALRDPARGPALRSWLRERVDVPEDAHAVG</sequence>
<evidence type="ECO:0000256" key="1">
    <source>
        <dbReference type="ARBA" id="ARBA00006890"/>
    </source>
</evidence>
<protein>
    <recommendedName>
        <fullName evidence="2">UTP--glucose-1-phosphate uridylyltransferase</fullName>
        <ecNumber evidence="2">2.7.7.9</ecNumber>
    </recommendedName>
</protein>
<reference evidence="7 8" key="1">
    <citation type="submission" date="2017-08" db="EMBL/GenBank/DDBJ databases">
        <title>Complete Genome Sequence of Streptomyces formicae KY5, the formicamycin producer.</title>
        <authorList>
            <person name="Holmes N.A."/>
            <person name="Devine R."/>
            <person name="Qin Z."/>
            <person name="Seipke R.F."/>
            <person name="Wilkinson B."/>
            <person name="Hutchings M.I."/>
        </authorList>
    </citation>
    <scope>NUCLEOTIDE SEQUENCE [LARGE SCALE GENOMIC DNA]</scope>
    <source>
        <strain evidence="7 8">KY5</strain>
    </source>
</reference>
<evidence type="ECO:0000313" key="8">
    <source>
        <dbReference type="Proteomes" id="UP000221011"/>
    </source>
</evidence>
<comment type="similarity">
    <text evidence="1">Belongs to the UDPGP type 2 family.</text>
</comment>
<evidence type="ECO:0000256" key="2">
    <source>
        <dbReference type="ARBA" id="ARBA00012415"/>
    </source>
</evidence>
<dbReference type="EMBL" id="CP022685">
    <property type="protein sequence ID" value="ATL25714.1"/>
    <property type="molecule type" value="Genomic_DNA"/>
</dbReference>
<organism evidence="7 8">
    <name type="scientific">Streptomyces formicae</name>
    <dbReference type="NCBI Taxonomy" id="1616117"/>
    <lineage>
        <taxon>Bacteria</taxon>
        <taxon>Bacillati</taxon>
        <taxon>Actinomycetota</taxon>
        <taxon>Actinomycetes</taxon>
        <taxon>Kitasatosporales</taxon>
        <taxon>Streptomycetaceae</taxon>
        <taxon>Streptomyces</taxon>
    </lineage>
</organism>
<feature type="domain" description="Nucleotidyl transferase" evidence="6">
    <location>
        <begin position="10"/>
        <end position="272"/>
    </location>
</feature>
<evidence type="ECO:0000313" key="7">
    <source>
        <dbReference type="EMBL" id="ATL25714.1"/>
    </source>
</evidence>
<dbReference type="EC" id="2.7.7.9" evidence="2"/>
<keyword evidence="8" id="KW-1185">Reference proteome</keyword>
<dbReference type="Gene3D" id="3.90.550.10">
    <property type="entry name" value="Spore Coat Polysaccharide Biosynthesis Protein SpsA, Chain A"/>
    <property type="match status" value="1"/>
</dbReference>
<dbReference type="Pfam" id="PF00483">
    <property type="entry name" value="NTP_transferase"/>
    <property type="match status" value="1"/>
</dbReference>
<keyword evidence="3 7" id="KW-0808">Transferase</keyword>
<gene>
    <name evidence="7" type="ORF">KY5_0696c</name>
</gene>
<dbReference type="SUPFAM" id="SSF53448">
    <property type="entry name" value="Nucleotide-diphospho-sugar transferases"/>
    <property type="match status" value="1"/>
</dbReference>
<dbReference type="InterPro" id="IPR005771">
    <property type="entry name" value="GalU_uridylyltTrfase_bac/arc"/>
</dbReference>
<dbReference type="InterPro" id="IPR005835">
    <property type="entry name" value="NTP_transferase_dom"/>
</dbReference>
<comment type="catalytic activity">
    <reaction evidence="5">
        <text>alpha-D-glucose 1-phosphate + UTP + H(+) = UDP-alpha-D-glucose + diphosphate</text>
        <dbReference type="Rhea" id="RHEA:19889"/>
        <dbReference type="ChEBI" id="CHEBI:15378"/>
        <dbReference type="ChEBI" id="CHEBI:33019"/>
        <dbReference type="ChEBI" id="CHEBI:46398"/>
        <dbReference type="ChEBI" id="CHEBI:58601"/>
        <dbReference type="ChEBI" id="CHEBI:58885"/>
        <dbReference type="EC" id="2.7.7.9"/>
    </reaction>
</comment>
<dbReference type="RefSeq" id="WP_098240781.1">
    <property type="nucleotide sequence ID" value="NZ_CP022685.1"/>
</dbReference>
<accession>A0A291Q2M0</accession>
<dbReference type="Proteomes" id="UP000221011">
    <property type="component" value="Chromosome"/>
</dbReference>
<proteinExistence type="inferred from homology"/>
<evidence type="ECO:0000256" key="3">
    <source>
        <dbReference type="ARBA" id="ARBA00022679"/>
    </source>
</evidence>
<evidence type="ECO:0000256" key="4">
    <source>
        <dbReference type="ARBA" id="ARBA00022695"/>
    </source>
</evidence>
<dbReference type="KEGG" id="sfk:KY5_0696c"/>
<dbReference type="InterPro" id="IPR029044">
    <property type="entry name" value="Nucleotide-diphossugar_trans"/>
</dbReference>
<dbReference type="PANTHER" id="PTHR43197:SF1">
    <property type="entry name" value="UTP--GLUCOSE-1-PHOSPHATE URIDYLYLTRANSFERASE"/>
    <property type="match status" value="1"/>
</dbReference>
<dbReference type="GO" id="GO:0006011">
    <property type="term" value="P:UDP-alpha-D-glucose metabolic process"/>
    <property type="evidence" value="ECO:0007669"/>
    <property type="project" value="InterPro"/>
</dbReference>
<keyword evidence="4 7" id="KW-0548">Nucleotidyltransferase</keyword>
<dbReference type="AlphaFoldDB" id="A0A291Q2M0"/>